<dbReference type="InterPro" id="IPR036188">
    <property type="entry name" value="FAD/NAD-bd_sf"/>
</dbReference>
<dbReference type="EMBL" id="CP001810">
    <property type="protein sequence ID" value="ADL33274.1"/>
    <property type="molecule type" value="Genomic_DNA"/>
</dbReference>
<dbReference type="STRING" id="515622.bpr_I0528"/>
<evidence type="ECO:0000313" key="3">
    <source>
        <dbReference type="Proteomes" id="UP000001299"/>
    </source>
</evidence>
<dbReference type="Proteomes" id="UP000001299">
    <property type="component" value="Chromosome 1"/>
</dbReference>
<dbReference type="NCBIfam" id="NF005546">
    <property type="entry name" value="PRK07208.1-2"/>
    <property type="match status" value="1"/>
</dbReference>
<accession>E0S0E9</accession>
<keyword evidence="3" id="KW-1185">Reference proteome</keyword>
<gene>
    <name evidence="2" type="ordered locus">bpr_I0528</name>
</gene>
<organism evidence="2 3">
    <name type="scientific">Butyrivibrio proteoclasticus (strain ATCC 51982 / DSM 14932 / B316)</name>
    <name type="common">Clostridium proteoclasticum</name>
    <dbReference type="NCBI Taxonomy" id="515622"/>
    <lineage>
        <taxon>Bacteria</taxon>
        <taxon>Bacillati</taxon>
        <taxon>Bacillota</taxon>
        <taxon>Clostridia</taxon>
        <taxon>Lachnospirales</taxon>
        <taxon>Lachnospiraceae</taxon>
        <taxon>Butyrivibrio</taxon>
    </lineage>
</organism>
<feature type="domain" description="Amine oxidase" evidence="1">
    <location>
        <begin position="19"/>
        <end position="449"/>
    </location>
</feature>
<dbReference type="HOGENOM" id="CLU_026719_1_0_9"/>
<dbReference type="Gene3D" id="3.50.50.60">
    <property type="entry name" value="FAD/NAD(P)-binding domain"/>
    <property type="match status" value="1"/>
</dbReference>
<name>E0S0E9_BUTPB</name>
<dbReference type="Pfam" id="PF01593">
    <property type="entry name" value="Amino_oxidase"/>
    <property type="match status" value="1"/>
</dbReference>
<dbReference type="GO" id="GO:0005829">
    <property type="term" value="C:cytosol"/>
    <property type="evidence" value="ECO:0007669"/>
    <property type="project" value="TreeGrafter"/>
</dbReference>
<sequence length="533" mass="61299">MKTEGMRMKKALIIGAGPAGLTAAYELLTKSDDYQVVVFEETEQFGGISRTVNYKGNRMDMGGHRFFSKVPEVNDWWQKMLPLQGAPTYDDIVLDRPMKMAEGGPDPEKEDRVMLRRHRVSRILFDSKFYDYPISLKAETFKNFGLLTTLKVGFSYMGSVFHKRPEDNLENLYINNFGKKLYSMFFEYYTENLWGRHPSEIDASWGKQRTKGLSIFGIIRDYLGRLFKVKNRKVNTSLIEEFSYPKLGPGQLWEVTADEIKKLGGTIIMNAKVVGIRKDGDHVKGVTYLQDGQKIDVDGDVVISSMPVKDLVAGMNDVPAEPARIAAGLPYRDYMTLGVLVPKLNLKNKTDIRTMGNIVPDNWVYVQDRTVKMGRFQIYNNWSPYLVKDLEHTVWVGLEYFCFEGDSMWNMTEDEFAKMAIDEMVKLGLIDNASEVIDYHMERVKKAYPAYFDTYDEMDKLVDYLNTIDNLYCVGRNGQHRYNNIDHSMCTSFEVVNNILSGATDRSNIWNVNTEEEYHETNTSEEADEVEID</sequence>
<evidence type="ECO:0000313" key="2">
    <source>
        <dbReference type="EMBL" id="ADL33274.1"/>
    </source>
</evidence>
<dbReference type="eggNOG" id="COG1232">
    <property type="taxonomic scope" value="Bacteria"/>
</dbReference>
<reference evidence="2 3" key="1">
    <citation type="journal article" date="2010" name="PLoS ONE">
        <title>The glycobiome of the rumen bacterium Butyrivibrio proteoclasticus B316(T) highlights adaptation to a polysaccharide-rich environment.</title>
        <authorList>
            <person name="Kelly W.J."/>
            <person name="Leahy S.C."/>
            <person name="Altermann E."/>
            <person name="Yeoman C.J."/>
            <person name="Dunne J.C."/>
            <person name="Kong Z."/>
            <person name="Pacheco D.M."/>
            <person name="Li D."/>
            <person name="Noel S.J."/>
            <person name="Moon C.D."/>
            <person name="Cookson A.L."/>
            <person name="Attwood G.T."/>
        </authorList>
    </citation>
    <scope>NUCLEOTIDE SEQUENCE [LARGE SCALE GENOMIC DNA]</scope>
    <source>
        <strain evidence="3">ATCC 51982 / DSM 14932 / B316</strain>
    </source>
</reference>
<protein>
    <submittedName>
        <fullName evidence="2">Flavin containing amine oxidoreductase</fullName>
    </submittedName>
</protein>
<dbReference type="SUPFAM" id="SSF51971">
    <property type="entry name" value="Nucleotide-binding domain"/>
    <property type="match status" value="1"/>
</dbReference>
<dbReference type="GO" id="GO:0050660">
    <property type="term" value="F:flavin adenine dinucleotide binding"/>
    <property type="evidence" value="ECO:0007669"/>
    <property type="project" value="TreeGrafter"/>
</dbReference>
<proteinExistence type="predicted"/>
<dbReference type="KEGG" id="bpb:bpr_I0528"/>
<dbReference type="GO" id="GO:0008767">
    <property type="term" value="F:UDP-galactopyranose mutase activity"/>
    <property type="evidence" value="ECO:0007669"/>
    <property type="project" value="TreeGrafter"/>
</dbReference>
<dbReference type="InterPro" id="IPR002937">
    <property type="entry name" value="Amino_oxidase"/>
</dbReference>
<dbReference type="PANTHER" id="PTHR21197">
    <property type="entry name" value="UDP-GALACTOPYRANOSE MUTASE"/>
    <property type="match status" value="1"/>
</dbReference>
<dbReference type="AlphaFoldDB" id="E0S0E9"/>
<dbReference type="PRINTS" id="PR00419">
    <property type="entry name" value="ADXRDTASE"/>
</dbReference>
<dbReference type="NCBIfam" id="NF005549">
    <property type="entry name" value="PRK07208.1-5"/>
    <property type="match status" value="1"/>
</dbReference>
<dbReference type="PANTHER" id="PTHR21197:SF0">
    <property type="entry name" value="UDP-GALACTOPYRANOSE MUTASE"/>
    <property type="match status" value="1"/>
</dbReference>
<evidence type="ECO:0000259" key="1">
    <source>
        <dbReference type="Pfam" id="PF01593"/>
    </source>
</evidence>
<dbReference type="GO" id="GO:0016491">
    <property type="term" value="F:oxidoreductase activity"/>
    <property type="evidence" value="ECO:0007669"/>
    <property type="project" value="InterPro"/>
</dbReference>